<comment type="caution">
    <text evidence="2">The sequence shown here is derived from an EMBL/GenBank/DDBJ whole genome shotgun (WGS) entry which is preliminary data.</text>
</comment>
<proteinExistence type="predicted"/>
<protein>
    <submittedName>
        <fullName evidence="2">Uncharacterized protein</fullName>
    </submittedName>
</protein>
<evidence type="ECO:0000256" key="1">
    <source>
        <dbReference type="SAM" id="MobiDB-lite"/>
    </source>
</evidence>
<organism evidence="2 3">
    <name type="scientific">Aromia moschata</name>
    <dbReference type="NCBI Taxonomy" id="1265417"/>
    <lineage>
        <taxon>Eukaryota</taxon>
        <taxon>Metazoa</taxon>
        <taxon>Ecdysozoa</taxon>
        <taxon>Arthropoda</taxon>
        <taxon>Hexapoda</taxon>
        <taxon>Insecta</taxon>
        <taxon>Pterygota</taxon>
        <taxon>Neoptera</taxon>
        <taxon>Endopterygota</taxon>
        <taxon>Coleoptera</taxon>
        <taxon>Polyphaga</taxon>
        <taxon>Cucujiformia</taxon>
        <taxon>Chrysomeloidea</taxon>
        <taxon>Cerambycidae</taxon>
        <taxon>Cerambycinae</taxon>
        <taxon>Callichromatini</taxon>
        <taxon>Aromia</taxon>
    </lineage>
</organism>
<feature type="compositionally biased region" description="Polar residues" evidence="1">
    <location>
        <begin position="53"/>
        <end position="77"/>
    </location>
</feature>
<dbReference type="EMBL" id="JAPWTK010000984">
    <property type="protein sequence ID" value="KAJ8934782.1"/>
    <property type="molecule type" value="Genomic_DNA"/>
</dbReference>
<gene>
    <name evidence="2" type="ORF">NQ318_005624</name>
</gene>
<evidence type="ECO:0000313" key="3">
    <source>
        <dbReference type="Proteomes" id="UP001162162"/>
    </source>
</evidence>
<feature type="region of interest" description="Disordered" evidence="1">
    <location>
        <begin position="1"/>
        <end position="77"/>
    </location>
</feature>
<dbReference type="Proteomes" id="UP001162162">
    <property type="component" value="Unassembled WGS sequence"/>
</dbReference>
<evidence type="ECO:0000313" key="2">
    <source>
        <dbReference type="EMBL" id="KAJ8934782.1"/>
    </source>
</evidence>
<name>A0AAV8X791_9CUCU</name>
<dbReference type="AlphaFoldDB" id="A0AAV8X791"/>
<accession>A0AAV8X791</accession>
<sequence>MAGHLGGSRAGSLSLEGAPLMGGQEHSDAHLNLPEESSLVTLARRNTKRNRSMSRLYNLSPKSRQTADTTSPKFTEL</sequence>
<keyword evidence="3" id="KW-1185">Reference proteome</keyword>
<reference evidence="2" key="1">
    <citation type="journal article" date="2023" name="Insect Mol. Biol.">
        <title>Genome sequencing provides insights into the evolution of gene families encoding plant cell wall-degrading enzymes in longhorned beetles.</title>
        <authorList>
            <person name="Shin N.R."/>
            <person name="Okamura Y."/>
            <person name="Kirsch R."/>
            <person name="Pauchet Y."/>
        </authorList>
    </citation>
    <scope>NUCLEOTIDE SEQUENCE</scope>
    <source>
        <strain evidence="2">AMC_N1</strain>
    </source>
</reference>